<protein>
    <recommendedName>
        <fullName evidence="3">Polymer-forming cytoskeletal protein</fullName>
    </recommendedName>
</protein>
<reference evidence="2" key="1">
    <citation type="journal article" date="2019" name="Int. J. Syst. Evol. Microbiol.">
        <title>The Global Catalogue of Microorganisms (GCM) 10K type strain sequencing project: providing services to taxonomists for standard genome sequencing and annotation.</title>
        <authorList>
            <consortium name="The Broad Institute Genomics Platform"/>
            <consortium name="The Broad Institute Genome Sequencing Center for Infectious Disease"/>
            <person name="Wu L."/>
            <person name="Ma J."/>
        </authorList>
    </citation>
    <scope>NUCLEOTIDE SEQUENCE [LARGE SCALE GENOMIC DNA]</scope>
    <source>
        <strain evidence="2">Q85</strain>
    </source>
</reference>
<organism evidence="1 2">
    <name type="scientific">Sphingomonas floccifaciens</name>
    <dbReference type="NCBI Taxonomy" id="1844115"/>
    <lineage>
        <taxon>Bacteria</taxon>
        <taxon>Pseudomonadati</taxon>
        <taxon>Pseudomonadota</taxon>
        <taxon>Alphaproteobacteria</taxon>
        <taxon>Sphingomonadales</taxon>
        <taxon>Sphingomonadaceae</taxon>
        <taxon>Sphingomonas</taxon>
    </lineage>
</organism>
<sequence length="73" mass="7564">MSMIAMSGNHIGPLVVDTDIMLSGNLDGDAIVRPGCRFEMSGNMRGDIILEGDAVAAMSGNLSGTIRRAPSAQ</sequence>
<dbReference type="Proteomes" id="UP001597283">
    <property type="component" value="Unassembled WGS sequence"/>
</dbReference>
<dbReference type="RefSeq" id="WP_380937686.1">
    <property type="nucleotide sequence ID" value="NZ_JBHUFC010000001.1"/>
</dbReference>
<accession>A0ABW4N820</accession>
<evidence type="ECO:0000313" key="2">
    <source>
        <dbReference type="Proteomes" id="UP001597283"/>
    </source>
</evidence>
<name>A0ABW4N820_9SPHN</name>
<evidence type="ECO:0008006" key="3">
    <source>
        <dbReference type="Google" id="ProtNLM"/>
    </source>
</evidence>
<keyword evidence="2" id="KW-1185">Reference proteome</keyword>
<comment type="caution">
    <text evidence="1">The sequence shown here is derived from an EMBL/GenBank/DDBJ whole genome shotgun (WGS) entry which is preliminary data.</text>
</comment>
<proteinExistence type="predicted"/>
<evidence type="ECO:0000313" key="1">
    <source>
        <dbReference type="EMBL" id="MFD1786059.1"/>
    </source>
</evidence>
<gene>
    <name evidence="1" type="ORF">ACFSC3_00590</name>
</gene>
<dbReference type="EMBL" id="JBHUFC010000001">
    <property type="protein sequence ID" value="MFD1786059.1"/>
    <property type="molecule type" value="Genomic_DNA"/>
</dbReference>